<keyword evidence="2" id="KW-1185">Reference proteome</keyword>
<evidence type="ECO:0000313" key="1">
    <source>
        <dbReference type="EMBL" id="CCI41564.1"/>
    </source>
</evidence>
<accession>A0A024G3Y4</accession>
<organism evidence="1 2">
    <name type="scientific">Albugo candida</name>
    <dbReference type="NCBI Taxonomy" id="65357"/>
    <lineage>
        <taxon>Eukaryota</taxon>
        <taxon>Sar</taxon>
        <taxon>Stramenopiles</taxon>
        <taxon>Oomycota</taxon>
        <taxon>Peronosporomycetes</taxon>
        <taxon>Albuginales</taxon>
        <taxon>Albuginaceae</taxon>
        <taxon>Albugo</taxon>
    </lineage>
</organism>
<dbReference type="EMBL" id="CAIX01000021">
    <property type="protein sequence ID" value="CCI41564.1"/>
    <property type="molecule type" value="Genomic_DNA"/>
</dbReference>
<dbReference type="InParanoid" id="A0A024G3Y4"/>
<sequence>MPLHGPINLESVLKSSVYSTHRLQSWIIIDSSCSKIGQVVYKNSSQYKDDAKDIRWNSSTWKILLNYALDPYHHILKSQRSSVGRQQKIVVFSYLCTFVLKSNTHHAFIHQRNYTQVRYAH</sequence>
<gene>
    <name evidence="1" type="ORF">BN9_023480</name>
</gene>
<name>A0A024G3Y4_9STRA</name>
<evidence type="ECO:0000313" key="2">
    <source>
        <dbReference type="Proteomes" id="UP000053237"/>
    </source>
</evidence>
<proteinExistence type="predicted"/>
<comment type="caution">
    <text evidence="1">The sequence shown here is derived from an EMBL/GenBank/DDBJ whole genome shotgun (WGS) entry which is preliminary data.</text>
</comment>
<dbReference type="Proteomes" id="UP000053237">
    <property type="component" value="Unassembled WGS sequence"/>
</dbReference>
<dbReference type="AlphaFoldDB" id="A0A024G3Y4"/>
<protein>
    <submittedName>
        <fullName evidence="1">Uncharacterized protein</fullName>
    </submittedName>
</protein>
<reference evidence="1 2" key="1">
    <citation type="submission" date="2012-05" db="EMBL/GenBank/DDBJ databases">
        <title>Recombination and specialization in a pathogen metapopulation.</title>
        <authorList>
            <person name="Gardiner A."/>
            <person name="Kemen E."/>
            <person name="Schultz-Larsen T."/>
            <person name="MacLean D."/>
            <person name="Van Oosterhout C."/>
            <person name="Jones J.D.G."/>
        </authorList>
    </citation>
    <scope>NUCLEOTIDE SEQUENCE [LARGE SCALE GENOMIC DNA]</scope>
    <source>
        <strain evidence="1 2">Ac Nc2</strain>
    </source>
</reference>